<sequence length="332" mass="36326">MEEDPTGVRAALRIVRRAFGMVCDQWSSLLPVVVGIFLLNLALTLFMVVNLASPLADLHVMRPFYDIDQANLTAGVTTAAADTVTCSMVAAPGGGAHGHGAASPMWELHLTGELFWSLSMAVAMFSFSRVCRLQQEPEGMEVLQHARTWRDYGSIALAVLGWQTISYYAFGAMQAVDREDLLREFDAIFGCGYLLVIVVVSRENIHGFLAIEKAWGLVFQRFKVVSCISIGFLITLASMDHIYNKEQDRAILSSEAVKEDTTAEILTFSLVAALLDVIMQLVVCPRARLLPVAEQLPPATLADIQALEASLTQTIQNSLATIEERVAALPRP</sequence>
<feature type="transmembrane region" description="Helical" evidence="1">
    <location>
        <begin position="152"/>
        <end position="170"/>
    </location>
</feature>
<reference evidence="3" key="1">
    <citation type="submission" date="2013-06" db="EMBL/GenBank/DDBJ databases">
        <authorList>
            <person name="Zhao Q."/>
        </authorList>
    </citation>
    <scope>NUCLEOTIDE SEQUENCE</scope>
    <source>
        <strain evidence="3">cv. W1943</strain>
    </source>
</reference>
<proteinExistence type="predicted"/>
<dbReference type="EnsemblPlants" id="ORUFI12G09370.1">
    <property type="protein sequence ID" value="ORUFI12G09370.1"/>
    <property type="gene ID" value="ORUFI12G09370"/>
</dbReference>
<reference evidence="2" key="2">
    <citation type="submission" date="2015-06" db="UniProtKB">
        <authorList>
            <consortium name="EnsemblPlants"/>
        </authorList>
    </citation>
    <scope>IDENTIFICATION</scope>
</reference>
<feature type="transmembrane region" description="Helical" evidence="1">
    <location>
        <begin position="222"/>
        <end position="243"/>
    </location>
</feature>
<feature type="transmembrane region" description="Helical" evidence="1">
    <location>
        <begin position="114"/>
        <end position="131"/>
    </location>
</feature>
<dbReference type="HOGENOM" id="CLU_078643_0_0_1"/>
<organism evidence="2 3">
    <name type="scientific">Oryza rufipogon</name>
    <name type="common">Brownbeard rice</name>
    <name type="synonym">Asian wild rice</name>
    <dbReference type="NCBI Taxonomy" id="4529"/>
    <lineage>
        <taxon>Eukaryota</taxon>
        <taxon>Viridiplantae</taxon>
        <taxon>Streptophyta</taxon>
        <taxon>Embryophyta</taxon>
        <taxon>Tracheophyta</taxon>
        <taxon>Spermatophyta</taxon>
        <taxon>Magnoliopsida</taxon>
        <taxon>Liliopsida</taxon>
        <taxon>Poales</taxon>
        <taxon>Poaceae</taxon>
        <taxon>BOP clade</taxon>
        <taxon>Oryzoideae</taxon>
        <taxon>Oryzeae</taxon>
        <taxon>Oryzinae</taxon>
        <taxon>Oryza</taxon>
    </lineage>
</organism>
<dbReference type="eggNOG" id="ENOG502R64T">
    <property type="taxonomic scope" value="Eukaryota"/>
</dbReference>
<accession>A0A0E0RFY1</accession>
<name>A0A0E0RFY1_ORYRU</name>
<keyword evidence="1" id="KW-0472">Membrane</keyword>
<dbReference type="AlphaFoldDB" id="A0A0E0RFY1"/>
<protein>
    <submittedName>
        <fullName evidence="2">Uncharacterized protein</fullName>
    </submittedName>
</protein>
<evidence type="ECO:0000313" key="2">
    <source>
        <dbReference type="EnsemblPlants" id="ORUFI12G09370.1"/>
    </source>
</evidence>
<feature type="transmembrane region" description="Helical" evidence="1">
    <location>
        <begin position="263"/>
        <end position="283"/>
    </location>
</feature>
<dbReference type="Gramene" id="ORUFI12G09370.1">
    <property type="protein sequence ID" value="ORUFI12G09370.1"/>
    <property type="gene ID" value="ORUFI12G09370"/>
</dbReference>
<feature type="transmembrane region" description="Helical" evidence="1">
    <location>
        <begin position="26"/>
        <end position="52"/>
    </location>
</feature>
<evidence type="ECO:0000256" key="1">
    <source>
        <dbReference type="SAM" id="Phobius"/>
    </source>
</evidence>
<feature type="transmembrane region" description="Helical" evidence="1">
    <location>
        <begin position="182"/>
        <end position="201"/>
    </location>
</feature>
<keyword evidence="1" id="KW-0812">Transmembrane</keyword>
<dbReference type="Proteomes" id="UP000008022">
    <property type="component" value="Unassembled WGS sequence"/>
</dbReference>
<evidence type="ECO:0000313" key="3">
    <source>
        <dbReference type="Proteomes" id="UP000008022"/>
    </source>
</evidence>
<keyword evidence="3" id="KW-1185">Reference proteome</keyword>
<dbReference type="OMA" id="CRLQQEP"/>
<keyword evidence="1" id="KW-1133">Transmembrane helix</keyword>